<feature type="compositionally biased region" description="Basic and acidic residues" evidence="11">
    <location>
        <begin position="62"/>
        <end position="73"/>
    </location>
</feature>
<evidence type="ECO:0000256" key="10">
    <source>
        <dbReference type="ARBA" id="ARBA00041080"/>
    </source>
</evidence>
<evidence type="ECO:0000256" key="8">
    <source>
        <dbReference type="ARBA" id="ARBA00037822"/>
    </source>
</evidence>
<evidence type="ECO:0000256" key="6">
    <source>
        <dbReference type="ARBA" id="ARBA00023212"/>
    </source>
</evidence>
<evidence type="ECO:0000256" key="4">
    <source>
        <dbReference type="ARBA" id="ARBA00022846"/>
    </source>
</evidence>
<evidence type="ECO:0000313" key="12">
    <source>
        <dbReference type="EMBL" id="CAJ0963093.1"/>
    </source>
</evidence>
<reference evidence="12" key="1">
    <citation type="submission" date="2023-07" db="EMBL/GenBank/DDBJ databases">
        <authorList>
            <person name="Stuckert A."/>
        </authorList>
    </citation>
    <scope>NUCLEOTIDE SEQUENCE</scope>
</reference>
<evidence type="ECO:0000256" key="9">
    <source>
        <dbReference type="ARBA" id="ARBA00038319"/>
    </source>
</evidence>
<evidence type="ECO:0000256" key="2">
    <source>
        <dbReference type="ARBA" id="ARBA00022490"/>
    </source>
</evidence>
<evidence type="ECO:0000256" key="11">
    <source>
        <dbReference type="SAM" id="MobiDB-lite"/>
    </source>
</evidence>
<dbReference type="InterPro" id="IPR055316">
    <property type="entry name" value="RSP9"/>
</dbReference>
<dbReference type="Proteomes" id="UP001176940">
    <property type="component" value="Unassembled WGS sequence"/>
</dbReference>
<dbReference type="EMBL" id="CAUEEQ010056747">
    <property type="protein sequence ID" value="CAJ0963093.1"/>
    <property type="molecule type" value="Genomic_DNA"/>
</dbReference>
<dbReference type="PANTHER" id="PTHR22069">
    <property type="entry name" value="MITOCHONDRIAL RIBOSOMAL PROTEIN S18"/>
    <property type="match status" value="1"/>
</dbReference>
<comment type="caution">
    <text evidence="12">The sequence shown here is derived from an EMBL/GenBank/DDBJ whole genome shotgun (WGS) entry which is preliminary data.</text>
</comment>
<keyword evidence="7" id="KW-0966">Cell projection</keyword>
<comment type="subcellular location">
    <subcellularLocation>
        <location evidence="8">Cell projection</location>
        <location evidence="8">Kinocilium</location>
    </subcellularLocation>
    <subcellularLocation>
        <location evidence="1">Cytoplasm</location>
        <location evidence="1">Cytoskeleton</location>
        <location evidence="1">Flagellum axoneme</location>
    </subcellularLocation>
</comment>
<keyword evidence="3" id="KW-0970">Cilium biogenesis/degradation</keyword>
<feature type="non-terminal residue" evidence="12">
    <location>
        <position position="1"/>
    </location>
</feature>
<protein>
    <recommendedName>
        <fullName evidence="10">Radial spoke head protein 9 homolog</fullName>
    </recommendedName>
</protein>
<name>A0ABN9MDX8_9NEOB</name>
<feature type="non-terminal residue" evidence="12">
    <location>
        <position position="320"/>
    </location>
</feature>
<keyword evidence="5" id="KW-0969">Cilium</keyword>
<comment type="similarity">
    <text evidence="9">Belongs to the flagellar radial spoke RSP9 family.</text>
</comment>
<feature type="region of interest" description="Disordered" evidence="11">
    <location>
        <begin position="52"/>
        <end position="73"/>
    </location>
</feature>
<keyword evidence="4" id="KW-0282">Flagellum</keyword>
<dbReference type="PANTHER" id="PTHR22069:SF0">
    <property type="entry name" value="RADIAL SPOKE HEAD PROTEIN 9 HOMOLOG"/>
    <property type="match status" value="1"/>
</dbReference>
<gene>
    <name evidence="12" type="ORF">RIMI_LOCUS18524890</name>
</gene>
<evidence type="ECO:0000256" key="3">
    <source>
        <dbReference type="ARBA" id="ARBA00022794"/>
    </source>
</evidence>
<evidence type="ECO:0000256" key="5">
    <source>
        <dbReference type="ARBA" id="ARBA00023069"/>
    </source>
</evidence>
<feature type="region of interest" description="Disordered" evidence="11">
    <location>
        <begin position="295"/>
        <end position="320"/>
    </location>
</feature>
<keyword evidence="6" id="KW-0206">Cytoskeleton</keyword>
<keyword evidence="13" id="KW-1185">Reference proteome</keyword>
<feature type="region of interest" description="Disordered" evidence="11">
    <location>
        <begin position="193"/>
        <end position="218"/>
    </location>
</feature>
<keyword evidence="2" id="KW-0963">Cytoplasm</keyword>
<accession>A0ABN9MDX8</accession>
<proteinExistence type="inferred from homology"/>
<evidence type="ECO:0000313" key="13">
    <source>
        <dbReference type="Proteomes" id="UP001176940"/>
    </source>
</evidence>
<evidence type="ECO:0000256" key="1">
    <source>
        <dbReference type="ARBA" id="ARBA00004611"/>
    </source>
</evidence>
<evidence type="ECO:0000256" key="7">
    <source>
        <dbReference type="ARBA" id="ARBA00023273"/>
    </source>
</evidence>
<sequence>ARATTISDVICGRFIRPVVKGVTSWLQNALLWRPEHFLSCFQETGGMDAERAADVPGSGVRLRPEPRAERGPEHLPAAAAERYAAVPGLLLGQDPGGPEGDYYIAQGTEAGEELRGRRTFYSLNCLDWCLLSPPTDDIIREARLIKGRFIGDPAHEYELTVRRKAGEGTEVYEEGDGGVSSDRHNRTDRSLLRGGCGPPGGVHQEPTGTGPHKPQLPRRSLCWRRPTRTRPIDFLDSLPQDIPTGCWSLQCEQGSSVVVLRSLLWLGMTFYHVPSHPAARLCIYRERRAEYRPALHDLRRRQPAPNVRTSTAFPGDDERD</sequence>
<organism evidence="12 13">
    <name type="scientific">Ranitomeya imitator</name>
    <name type="common">mimic poison frog</name>
    <dbReference type="NCBI Taxonomy" id="111125"/>
    <lineage>
        <taxon>Eukaryota</taxon>
        <taxon>Metazoa</taxon>
        <taxon>Chordata</taxon>
        <taxon>Craniata</taxon>
        <taxon>Vertebrata</taxon>
        <taxon>Euteleostomi</taxon>
        <taxon>Amphibia</taxon>
        <taxon>Batrachia</taxon>
        <taxon>Anura</taxon>
        <taxon>Neobatrachia</taxon>
        <taxon>Hyloidea</taxon>
        <taxon>Dendrobatidae</taxon>
        <taxon>Dendrobatinae</taxon>
        <taxon>Ranitomeya</taxon>
    </lineage>
</organism>